<feature type="domain" description="Lipocalin/cytosolic fatty-acid binding" evidence="13">
    <location>
        <begin position="33"/>
        <end position="172"/>
    </location>
</feature>
<evidence type="ECO:0000256" key="5">
    <source>
        <dbReference type="ARBA" id="ARBA00023121"/>
    </source>
</evidence>
<keyword evidence="9 12" id="KW-0449">Lipoprotein</keyword>
<dbReference type="RefSeq" id="WP_211567186.1">
    <property type="nucleotide sequence ID" value="NZ_FNQO01000002.1"/>
</dbReference>
<accession>A0A1H3Z7Z4</accession>
<keyword evidence="4 12" id="KW-0732">Signal</keyword>
<evidence type="ECO:0000256" key="9">
    <source>
        <dbReference type="ARBA" id="ARBA00023288"/>
    </source>
</evidence>
<evidence type="ECO:0000256" key="8">
    <source>
        <dbReference type="ARBA" id="ARBA00023237"/>
    </source>
</evidence>
<comment type="subunit">
    <text evidence="3 12">Homodimer.</text>
</comment>
<reference evidence="15" key="1">
    <citation type="submission" date="2016-10" db="EMBL/GenBank/DDBJ databases">
        <authorList>
            <person name="Varghese N."/>
            <person name="Submissions S."/>
        </authorList>
    </citation>
    <scope>NUCLEOTIDE SEQUENCE [LARGE SCALE GENOMIC DNA]</scope>
    <source>
        <strain evidence="15">CGMCC 1.10657</strain>
    </source>
</reference>
<dbReference type="GO" id="GO:0008289">
    <property type="term" value="F:lipid binding"/>
    <property type="evidence" value="ECO:0007669"/>
    <property type="project" value="UniProtKB-UniRule"/>
</dbReference>
<dbReference type="SUPFAM" id="SSF50814">
    <property type="entry name" value="Lipocalins"/>
    <property type="match status" value="1"/>
</dbReference>
<evidence type="ECO:0000256" key="1">
    <source>
        <dbReference type="ARBA" id="ARBA00004459"/>
    </source>
</evidence>
<dbReference type="PANTHER" id="PTHR10612:SF34">
    <property type="entry name" value="APOLIPOPROTEIN D"/>
    <property type="match status" value="1"/>
</dbReference>
<feature type="signal peptide" evidence="12">
    <location>
        <begin position="1"/>
        <end position="21"/>
    </location>
</feature>
<evidence type="ECO:0000256" key="7">
    <source>
        <dbReference type="ARBA" id="ARBA00023139"/>
    </source>
</evidence>
<evidence type="ECO:0000256" key="4">
    <source>
        <dbReference type="ARBA" id="ARBA00022729"/>
    </source>
</evidence>
<comment type="function">
    <text evidence="10 12">Involved in the storage or transport of lipids necessary for membrane maintenance under stressful conditions. Displays a binding preference for lysophospholipids.</text>
</comment>
<dbReference type="PROSITE" id="PS00213">
    <property type="entry name" value="LIPOCALIN"/>
    <property type="match status" value="1"/>
</dbReference>
<keyword evidence="7" id="KW-0564">Palmitate</keyword>
<gene>
    <name evidence="14" type="ORF">SAMN05216562_2247</name>
</gene>
<dbReference type="STRING" id="658218.SAMN05216562_2247"/>
<sequence>MTKLSKLLLCLVLLGVAGCTGVPENVEPVQNFQLNRYLGKWYEIARLDHSFERGLSRVTAEYSLNPDGSVRVVNRGYSREQDKWKQVEGRATFVDSEDVGHLKVSFFGPFYASYVIVELDKDYQYALVSGYSKSYLWILSRTPSLPQSTVNELVQRAAALGYQTGRLIFVDQAAAPATQ</sequence>
<dbReference type="Gene3D" id="2.40.128.20">
    <property type="match status" value="1"/>
</dbReference>
<comment type="subcellular location">
    <subcellularLocation>
        <location evidence="1">Cell outer membrane</location>
        <topology evidence="1">Lipid-anchor</topology>
    </subcellularLocation>
</comment>
<dbReference type="PANTHER" id="PTHR10612">
    <property type="entry name" value="APOLIPOPROTEIN D"/>
    <property type="match status" value="1"/>
</dbReference>
<protein>
    <recommendedName>
        <fullName evidence="11 12">Outer membrane lipoprotein Blc</fullName>
    </recommendedName>
</protein>
<evidence type="ECO:0000256" key="10">
    <source>
        <dbReference type="ARBA" id="ARBA00057024"/>
    </source>
</evidence>
<organism evidence="14 15">
    <name type="scientific">Microbulbifer marinus</name>
    <dbReference type="NCBI Taxonomy" id="658218"/>
    <lineage>
        <taxon>Bacteria</taxon>
        <taxon>Pseudomonadati</taxon>
        <taxon>Pseudomonadota</taxon>
        <taxon>Gammaproteobacteria</taxon>
        <taxon>Cellvibrionales</taxon>
        <taxon>Microbulbiferaceae</taxon>
        <taxon>Microbulbifer</taxon>
    </lineage>
</organism>
<keyword evidence="15" id="KW-1185">Reference proteome</keyword>
<dbReference type="CDD" id="cd19438">
    <property type="entry name" value="lipocalin_Blc-like"/>
    <property type="match status" value="1"/>
</dbReference>
<evidence type="ECO:0000256" key="3">
    <source>
        <dbReference type="ARBA" id="ARBA00011738"/>
    </source>
</evidence>
<feature type="chain" id="PRO_5013435228" description="Outer membrane lipoprotein Blc" evidence="12">
    <location>
        <begin position="22"/>
        <end position="179"/>
    </location>
</feature>
<dbReference type="InterPro" id="IPR000566">
    <property type="entry name" value="Lipocln_cytosolic_FA-bd_dom"/>
</dbReference>
<keyword evidence="5 12" id="KW-0446">Lipid-binding</keyword>
<dbReference type="Proteomes" id="UP000198658">
    <property type="component" value="Unassembled WGS sequence"/>
</dbReference>
<dbReference type="InterPro" id="IPR047202">
    <property type="entry name" value="Lipocalin_Blc-like_dom"/>
</dbReference>
<evidence type="ECO:0000313" key="14">
    <source>
        <dbReference type="EMBL" id="SEA19836.1"/>
    </source>
</evidence>
<dbReference type="InterPro" id="IPR012674">
    <property type="entry name" value="Calycin"/>
</dbReference>
<name>A0A1H3Z7Z4_9GAMM</name>
<evidence type="ECO:0000256" key="2">
    <source>
        <dbReference type="ARBA" id="ARBA00006889"/>
    </source>
</evidence>
<evidence type="ECO:0000259" key="13">
    <source>
        <dbReference type="Pfam" id="PF08212"/>
    </source>
</evidence>
<keyword evidence="6 12" id="KW-0472">Membrane</keyword>
<dbReference type="FunFam" id="2.40.128.20:FF:000002">
    <property type="entry name" value="Outer membrane lipoprotein Blc"/>
    <property type="match status" value="1"/>
</dbReference>
<dbReference type="PIRSF" id="PIRSF036893">
    <property type="entry name" value="Lipocalin_ApoD"/>
    <property type="match status" value="1"/>
</dbReference>
<dbReference type="EMBL" id="FNQO01000002">
    <property type="protein sequence ID" value="SEA19836.1"/>
    <property type="molecule type" value="Genomic_DNA"/>
</dbReference>
<dbReference type="AlphaFoldDB" id="A0A1H3Z7Z4"/>
<keyword evidence="8 12" id="KW-0998">Cell outer membrane</keyword>
<proteinExistence type="inferred from homology"/>
<dbReference type="PROSITE" id="PS51257">
    <property type="entry name" value="PROKAR_LIPOPROTEIN"/>
    <property type="match status" value="1"/>
</dbReference>
<dbReference type="InterPro" id="IPR002446">
    <property type="entry name" value="Lipocalin_bac"/>
</dbReference>
<dbReference type="GO" id="GO:0006950">
    <property type="term" value="P:response to stress"/>
    <property type="evidence" value="ECO:0007669"/>
    <property type="project" value="UniProtKB-ARBA"/>
</dbReference>
<evidence type="ECO:0000313" key="15">
    <source>
        <dbReference type="Proteomes" id="UP000198658"/>
    </source>
</evidence>
<comment type="similarity">
    <text evidence="2 12">Belongs to the calycin superfamily. Lipocalin family.</text>
</comment>
<dbReference type="InterPro" id="IPR022271">
    <property type="entry name" value="Lipocalin_ApoD"/>
</dbReference>
<dbReference type="PRINTS" id="PR01171">
    <property type="entry name" value="BCTLIPOCALIN"/>
</dbReference>
<evidence type="ECO:0000256" key="12">
    <source>
        <dbReference type="PIRNR" id="PIRNR036893"/>
    </source>
</evidence>
<dbReference type="GO" id="GO:0009279">
    <property type="term" value="C:cell outer membrane"/>
    <property type="evidence" value="ECO:0007669"/>
    <property type="project" value="UniProtKB-SubCell"/>
</dbReference>
<dbReference type="Pfam" id="PF08212">
    <property type="entry name" value="Lipocalin_2"/>
    <property type="match status" value="1"/>
</dbReference>
<evidence type="ECO:0000256" key="11">
    <source>
        <dbReference type="ARBA" id="ARBA00071217"/>
    </source>
</evidence>
<evidence type="ECO:0000256" key="6">
    <source>
        <dbReference type="ARBA" id="ARBA00023136"/>
    </source>
</evidence>
<dbReference type="InterPro" id="IPR022272">
    <property type="entry name" value="Lipocalin_CS"/>
</dbReference>